<dbReference type="OrthoDB" id="271448at2759"/>
<sequence length="457" mass="49670">MAAAFVPWCVPGAALGALLARDETLVASQAGVGMYDGDQKVPSMNDGTLVLTTHRLVYVDARLPRTNSVFVRLAWIKQTEHYAGFLRSSPKITLLVRVQAAARRAEWTCAVCGTVNVPRPDEARCGVCGVVVVEKEQVACRACTYLNDVQRTQCEMCETDLGDAPHTVKFSFRRGGDAPFYAALRDALQTKPWAHEWVRAGGIDGALRADERAAAPSADAFQDLSALMAQAKQLVEVAANMRTQLERRERSLAQDGRASQDEAGSMLQSALVRIGLAAPAVTPDMVRDEEEYHRELALELAQVLLGDARAPGLMGAAEEQGAGVVALDEVWGVWNRLRGIALVSPKVMRAAVAYLPHVARPSIQVRVLGSGLAVLHTARFEDGAFEARLLAYAAALNEDVPVPQYGLTTMSIAERERIPMALCLELLHGIERRGAIARDVCGTQDTRWFSNRIMESV</sequence>
<comment type="subcellular location">
    <subcellularLocation>
        <location evidence="7">Cytoplasm</location>
    </subcellularLocation>
    <subcellularLocation>
        <location evidence="7">Endosome</location>
    </subcellularLocation>
</comment>
<dbReference type="GO" id="GO:0043130">
    <property type="term" value="F:ubiquitin binding"/>
    <property type="evidence" value="ECO:0007669"/>
    <property type="project" value="UniProtKB-UniRule"/>
</dbReference>
<reference evidence="10 11" key="1">
    <citation type="submission" date="2017-10" db="EMBL/GenBank/DDBJ databases">
        <title>A novel species of cold-tolerant Malassezia isolated from bats.</title>
        <authorList>
            <person name="Lorch J.M."/>
            <person name="Palmer J.M."/>
            <person name="Vanderwolf K.J."/>
            <person name="Schmidt K.Z."/>
            <person name="Verant M.L."/>
            <person name="Weller T.J."/>
            <person name="Blehert D.S."/>
        </authorList>
    </citation>
    <scope>NUCLEOTIDE SEQUENCE [LARGE SCALE GENOMIC DNA]</scope>
    <source>
        <strain evidence="10 11">NWHC:44797-103</strain>
    </source>
</reference>
<dbReference type="PANTHER" id="PTHR13128:SF12">
    <property type="entry name" value="VACUOLAR PROTEIN-SORTING-ASSOCIATED PROTEIN 36"/>
    <property type="match status" value="1"/>
</dbReference>
<evidence type="ECO:0000259" key="9">
    <source>
        <dbReference type="PROSITE" id="PS51495"/>
    </source>
</evidence>
<dbReference type="Gene3D" id="6.10.140.260">
    <property type="match status" value="1"/>
</dbReference>
<evidence type="ECO:0000256" key="4">
    <source>
        <dbReference type="ARBA" id="ARBA00022771"/>
    </source>
</evidence>
<feature type="chain" id="PRO_5014768012" description="Vacuolar protein-sorting-associated protein 36" evidence="8">
    <location>
        <begin position="17"/>
        <end position="457"/>
    </location>
</feature>
<dbReference type="GO" id="GO:0043328">
    <property type="term" value="P:protein transport to vacuole involved in ubiquitin-dependent protein catabolic process via the multivesicular body sorting pathway"/>
    <property type="evidence" value="ECO:0007669"/>
    <property type="project" value="UniProtKB-UniRule"/>
</dbReference>
<evidence type="ECO:0000313" key="11">
    <source>
        <dbReference type="Proteomes" id="UP000232875"/>
    </source>
</evidence>
<dbReference type="InterPro" id="IPR037855">
    <property type="entry name" value="Vps36"/>
</dbReference>
<dbReference type="AlphaFoldDB" id="A0A2N1J868"/>
<dbReference type="Pfam" id="PF11605">
    <property type="entry name" value="Vps36_ESCRT-II"/>
    <property type="match status" value="1"/>
</dbReference>
<keyword evidence="2 7" id="KW-0813">Transport</keyword>
<evidence type="ECO:0000256" key="6">
    <source>
        <dbReference type="ARBA" id="ARBA00022927"/>
    </source>
</evidence>
<dbReference type="STRING" id="2020962.A0A2N1J868"/>
<evidence type="ECO:0000256" key="5">
    <source>
        <dbReference type="ARBA" id="ARBA00022833"/>
    </source>
</evidence>
<keyword evidence="3" id="KW-0479">Metal-binding</keyword>
<keyword evidence="4" id="KW-0863">Zinc-finger</keyword>
<dbReference type="Gene3D" id="2.30.29.30">
    <property type="entry name" value="Pleckstrin-homology domain (PH domain)/Phosphotyrosine-binding domain (PTB)"/>
    <property type="match status" value="1"/>
</dbReference>
<keyword evidence="8" id="KW-0732">Signal</keyword>
<dbReference type="GO" id="GO:0031902">
    <property type="term" value="C:late endosome membrane"/>
    <property type="evidence" value="ECO:0007669"/>
    <property type="project" value="UniProtKB-UniRule"/>
</dbReference>
<gene>
    <name evidence="10" type="ORF">MVES_003159</name>
</gene>
<dbReference type="InterPro" id="IPR001876">
    <property type="entry name" value="Znf_RanBP2"/>
</dbReference>
<dbReference type="Proteomes" id="UP000232875">
    <property type="component" value="Unassembled WGS sequence"/>
</dbReference>
<proteinExistence type="inferred from homology"/>
<evidence type="ECO:0000256" key="2">
    <source>
        <dbReference type="ARBA" id="ARBA00022448"/>
    </source>
</evidence>
<dbReference type="PANTHER" id="PTHR13128">
    <property type="entry name" value="VACUOLAR PROTEIN-SORTING-ASSOCIATED PROTEIN 36"/>
    <property type="match status" value="1"/>
</dbReference>
<dbReference type="InterPro" id="IPR021648">
    <property type="entry name" value="GLUE_dom"/>
</dbReference>
<evidence type="ECO:0000256" key="7">
    <source>
        <dbReference type="RuleBase" id="RU367095"/>
    </source>
</evidence>
<dbReference type="PROSITE" id="PS51495">
    <property type="entry name" value="GLUE"/>
    <property type="match status" value="1"/>
</dbReference>
<dbReference type="GO" id="GO:0008270">
    <property type="term" value="F:zinc ion binding"/>
    <property type="evidence" value="ECO:0007669"/>
    <property type="project" value="UniProtKB-KW"/>
</dbReference>
<keyword evidence="7" id="KW-0963">Cytoplasm</keyword>
<evidence type="ECO:0000256" key="3">
    <source>
        <dbReference type="ARBA" id="ARBA00022723"/>
    </source>
</evidence>
<comment type="similarity">
    <text evidence="1 7">Belongs to the VPS36 family.</text>
</comment>
<dbReference type="GO" id="GO:0000814">
    <property type="term" value="C:ESCRT II complex"/>
    <property type="evidence" value="ECO:0007669"/>
    <property type="project" value="UniProtKB-UniRule"/>
</dbReference>
<protein>
    <recommendedName>
        <fullName evidence="7">Vacuolar protein-sorting-associated protein 36</fullName>
    </recommendedName>
    <alternativeName>
        <fullName evidence="7">ESCRT-II complex subunit VPS36</fullName>
    </alternativeName>
</protein>
<dbReference type="SMART" id="SM00547">
    <property type="entry name" value="ZnF_RBZ"/>
    <property type="match status" value="2"/>
</dbReference>
<name>A0A2N1J868_9BASI</name>
<keyword evidence="11" id="KW-1185">Reference proteome</keyword>
<evidence type="ECO:0000313" key="10">
    <source>
        <dbReference type="EMBL" id="PKI82757.1"/>
    </source>
</evidence>
<dbReference type="GO" id="GO:0032266">
    <property type="term" value="F:phosphatidylinositol-3-phosphate binding"/>
    <property type="evidence" value="ECO:0007669"/>
    <property type="project" value="UniProtKB-UniRule"/>
</dbReference>
<feature type="signal peptide" evidence="8">
    <location>
        <begin position="1"/>
        <end position="16"/>
    </location>
</feature>
<dbReference type="Gene3D" id="1.10.10.10">
    <property type="entry name" value="Winged helix-like DNA-binding domain superfamily/Winged helix DNA-binding domain"/>
    <property type="match status" value="2"/>
</dbReference>
<keyword evidence="5" id="KW-0862">Zinc</keyword>
<dbReference type="InterPro" id="IPR036388">
    <property type="entry name" value="WH-like_DNA-bd_sf"/>
</dbReference>
<dbReference type="InterPro" id="IPR011993">
    <property type="entry name" value="PH-like_dom_sf"/>
</dbReference>
<keyword evidence="6 7" id="KW-0653">Protein transport</keyword>
<comment type="subunit">
    <text evidence="7">Component of the endosomal sorting complex required for transport II (ESCRT-II).</text>
</comment>
<dbReference type="SUPFAM" id="SSF50729">
    <property type="entry name" value="PH domain-like"/>
    <property type="match status" value="1"/>
</dbReference>
<keyword evidence="7" id="KW-0967">Endosome</keyword>
<comment type="function">
    <text evidence="7">Component of the ESCRT-II complex (endosomal sorting complex required for transport II), which is required for multivesicular body (MVB) formation and sorting of endosomal cargo proteins into MVBs.</text>
</comment>
<dbReference type="InterPro" id="IPR036390">
    <property type="entry name" value="WH_DNA-bd_sf"/>
</dbReference>
<dbReference type="InterPro" id="IPR040608">
    <property type="entry name" value="Snf8/Vps36"/>
</dbReference>
<dbReference type="Gene3D" id="2.30.30.380">
    <property type="entry name" value="Zn-finger domain of Sec23/24"/>
    <property type="match status" value="1"/>
</dbReference>
<dbReference type="SUPFAM" id="SSF46785">
    <property type="entry name" value="Winged helix' DNA-binding domain"/>
    <property type="match status" value="2"/>
</dbReference>
<organism evidence="10 11">
    <name type="scientific">Malassezia vespertilionis</name>
    <dbReference type="NCBI Taxonomy" id="2020962"/>
    <lineage>
        <taxon>Eukaryota</taxon>
        <taxon>Fungi</taxon>
        <taxon>Dikarya</taxon>
        <taxon>Basidiomycota</taxon>
        <taxon>Ustilaginomycotina</taxon>
        <taxon>Malasseziomycetes</taxon>
        <taxon>Malasseziales</taxon>
        <taxon>Malasseziaceae</taxon>
        <taxon>Malassezia</taxon>
    </lineage>
</organism>
<evidence type="ECO:0000256" key="8">
    <source>
        <dbReference type="SAM" id="SignalP"/>
    </source>
</evidence>
<evidence type="ECO:0000256" key="1">
    <source>
        <dbReference type="ARBA" id="ARBA00009697"/>
    </source>
</evidence>
<dbReference type="Pfam" id="PF04157">
    <property type="entry name" value="EAP30"/>
    <property type="match status" value="1"/>
</dbReference>
<accession>A0A2N1J868</accession>
<dbReference type="EMBL" id="KZ454993">
    <property type="protein sequence ID" value="PKI82757.1"/>
    <property type="molecule type" value="Genomic_DNA"/>
</dbReference>
<feature type="domain" description="GLUE N-terminal" evidence="9">
    <location>
        <begin position="9"/>
        <end position="200"/>
    </location>
</feature>